<sequence length="297" mass="34514">MYLMKIRDFNPDYRNEIFGGDDIIGYDVYADVNNEKIGSVHDILVDESGRLRYIVIDTGWWVFGKKVLLPIGCCRIDYAKHNLYALGFTKEQAEALPDYDDETLVDYEYEERVRDRYRPVESRPPAPIPKDTYTYERDRDLYHAPAEDRDRIRLYEERLVPGKHRQKTGEVTVGKTVTTETARVSIPVEKEQVVVERRTPSEAGRTVTNAEGAFQEGEVVRMDVYEETADVRKETVLREEVSVKKEVKQDTVTAEDTVRREDIEVNSNGEPVIRQDRAPQDRTVRPDRSPDDRTVRH</sequence>
<evidence type="ECO:0000256" key="1">
    <source>
        <dbReference type="SAM" id="MobiDB-lite"/>
    </source>
</evidence>
<dbReference type="SUPFAM" id="SSF50346">
    <property type="entry name" value="PRC-barrel domain"/>
    <property type="match status" value="1"/>
</dbReference>
<dbReference type="InterPro" id="IPR027275">
    <property type="entry name" value="PRC-brl_dom"/>
</dbReference>
<protein>
    <submittedName>
        <fullName evidence="4">DUF2382 domain-containing protein</fullName>
    </submittedName>
</protein>
<dbReference type="InterPro" id="IPR052967">
    <property type="entry name" value="Stress_Response_Assoc"/>
</dbReference>
<dbReference type="RefSeq" id="WP_332867420.1">
    <property type="nucleotide sequence ID" value="NZ_JBAFSM010000066.1"/>
</dbReference>
<reference evidence="4 5" key="1">
    <citation type="submission" date="2024-01" db="EMBL/GenBank/DDBJ databases">
        <title>Genomic insights into the taxonomy and metabolism of the cyanobacterium Pannus brasiliensis CCIBt3594.</title>
        <authorList>
            <person name="Machado M."/>
            <person name="Botero N.B."/>
            <person name="Andreote A.P.D."/>
            <person name="Feitosa A.M.T."/>
            <person name="Popin R."/>
            <person name="Sivonen K."/>
            <person name="Fiore M.F."/>
        </authorList>
    </citation>
    <scope>NUCLEOTIDE SEQUENCE [LARGE SCALE GENOMIC DNA]</scope>
    <source>
        <strain evidence="4 5">CCIBt3594</strain>
    </source>
</reference>
<feature type="domain" description="PRC-barrel" evidence="2">
    <location>
        <begin position="17"/>
        <end position="84"/>
    </location>
</feature>
<evidence type="ECO:0000313" key="4">
    <source>
        <dbReference type="EMBL" id="MEG3439949.1"/>
    </source>
</evidence>
<evidence type="ECO:0000313" key="5">
    <source>
        <dbReference type="Proteomes" id="UP001328733"/>
    </source>
</evidence>
<feature type="region of interest" description="Disordered" evidence="1">
    <location>
        <begin position="244"/>
        <end position="297"/>
    </location>
</feature>
<dbReference type="EMBL" id="JBAFSM010000066">
    <property type="protein sequence ID" value="MEG3439949.1"/>
    <property type="molecule type" value="Genomic_DNA"/>
</dbReference>
<dbReference type="Proteomes" id="UP001328733">
    <property type="component" value="Unassembled WGS sequence"/>
</dbReference>
<dbReference type="GO" id="GO:0030077">
    <property type="term" value="C:plasma membrane light-harvesting complex"/>
    <property type="evidence" value="ECO:0007669"/>
    <property type="project" value="InterPro"/>
</dbReference>
<gene>
    <name evidence="4" type="ORF">V0288_22670</name>
</gene>
<dbReference type="AlphaFoldDB" id="A0AAW9R1R1"/>
<dbReference type="Gene3D" id="3.90.50.10">
    <property type="entry name" value="Photosynthetic Reaction Center, subunit H, domain 2"/>
    <property type="match status" value="1"/>
</dbReference>
<keyword evidence="5" id="KW-1185">Reference proteome</keyword>
<dbReference type="InterPro" id="IPR014747">
    <property type="entry name" value="Bac_photo_RC_H_C"/>
</dbReference>
<dbReference type="NCBIfam" id="TIGR02271">
    <property type="entry name" value="YsnF/AvaK domain"/>
    <property type="match status" value="1"/>
</dbReference>
<accession>A0AAW9R1R1</accession>
<dbReference type="PANTHER" id="PTHR38463:SF1">
    <property type="entry name" value="STRESS RESPONSE PROTEIN YSNF"/>
    <property type="match status" value="1"/>
</dbReference>
<dbReference type="InterPro" id="IPR011033">
    <property type="entry name" value="PRC_barrel-like_sf"/>
</dbReference>
<comment type="caution">
    <text evidence="4">The sequence shown here is derived from an EMBL/GenBank/DDBJ whole genome shotgun (WGS) entry which is preliminary data.</text>
</comment>
<dbReference type="GO" id="GO:0019684">
    <property type="term" value="P:photosynthesis, light reaction"/>
    <property type="evidence" value="ECO:0007669"/>
    <property type="project" value="InterPro"/>
</dbReference>
<feature type="domain" description="DUF2382" evidence="3">
    <location>
        <begin position="152"/>
        <end position="265"/>
    </location>
</feature>
<dbReference type="PANTHER" id="PTHR38463">
    <property type="entry name" value="STRESS RESPONSE PROTEIN YSNF"/>
    <property type="match status" value="1"/>
</dbReference>
<evidence type="ECO:0000259" key="3">
    <source>
        <dbReference type="Pfam" id="PF09557"/>
    </source>
</evidence>
<name>A0AAW9R1R1_9CHRO</name>
<dbReference type="Pfam" id="PF09557">
    <property type="entry name" value="DUF2382"/>
    <property type="match status" value="1"/>
</dbReference>
<evidence type="ECO:0000259" key="2">
    <source>
        <dbReference type="Pfam" id="PF05239"/>
    </source>
</evidence>
<organism evidence="4 5">
    <name type="scientific">Pannus brasiliensis CCIBt3594</name>
    <dbReference type="NCBI Taxonomy" id="1427578"/>
    <lineage>
        <taxon>Bacteria</taxon>
        <taxon>Bacillati</taxon>
        <taxon>Cyanobacteriota</taxon>
        <taxon>Cyanophyceae</taxon>
        <taxon>Oscillatoriophycideae</taxon>
        <taxon>Chroococcales</taxon>
        <taxon>Microcystaceae</taxon>
        <taxon>Pannus</taxon>
    </lineage>
</organism>
<dbReference type="InterPro" id="IPR019060">
    <property type="entry name" value="DUF2382"/>
</dbReference>
<dbReference type="Pfam" id="PF05239">
    <property type="entry name" value="PRC"/>
    <property type="match status" value="1"/>
</dbReference>
<feature type="compositionally biased region" description="Basic and acidic residues" evidence="1">
    <location>
        <begin position="273"/>
        <end position="297"/>
    </location>
</feature>
<proteinExistence type="predicted"/>